<dbReference type="InterPro" id="IPR001048">
    <property type="entry name" value="Asp/Glu/Uridylate_kinase"/>
</dbReference>
<evidence type="ECO:0000256" key="7">
    <source>
        <dbReference type="ARBA" id="ARBA00022840"/>
    </source>
</evidence>
<comment type="caution">
    <text evidence="8">Lacks conserved residue(s) required for the propagation of feature annotation.</text>
</comment>
<dbReference type="PRINTS" id="PR00474">
    <property type="entry name" value="GLU5KINASE"/>
</dbReference>
<dbReference type="InterPro" id="IPR036974">
    <property type="entry name" value="PUA_sf"/>
</dbReference>
<reference evidence="10" key="1">
    <citation type="submission" date="2023-07" db="EMBL/GenBank/DDBJ databases">
        <title>Genomic Encyclopedia of Type Strains, Phase IV (KMG-IV): sequencing the most valuable type-strain genomes for metagenomic binning, comparative biology and taxonomic classification.</title>
        <authorList>
            <person name="Goeker M."/>
        </authorList>
    </citation>
    <scope>NUCLEOTIDE SEQUENCE</scope>
    <source>
        <strain evidence="10">DSM 24202</strain>
    </source>
</reference>
<feature type="binding site" evidence="8">
    <location>
        <position position="151"/>
    </location>
    <ligand>
        <name>substrate</name>
    </ligand>
</feature>
<dbReference type="FunFam" id="3.40.1160.10:FF:000006">
    <property type="entry name" value="Glutamate 5-kinase"/>
    <property type="match status" value="1"/>
</dbReference>
<evidence type="ECO:0000256" key="6">
    <source>
        <dbReference type="ARBA" id="ARBA00022777"/>
    </source>
</evidence>
<feature type="binding site" evidence="8">
    <location>
        <position position="24"/>
    </location>
    <ligand>
        <name>ATP</name>
        <dbReference type="ChEBI" id="CHEBI:30616"/>
    </ligand>
</feature>
<dbReference type="InterPro" id="IPR011529">
    <property type="entry name" value="Glu_5kinase"/>
</dbReference>
<accession>A0AAE3VDT6</accession>
<dbReference type="Pfam" id="PF01472">
    <property type="entry name" value="PUA"/>
    <property type="match status" value="1"/>
</dbReference>
<comment type="similarity">
    <text evidence="8">Belongs to the glutamate 5-kinase family.</text>
</comment>
<evidence type="ECO:0000259" key="9">
    <source>
        <dbReference type="SMART" id="SM00359"/>
    </source>
</evidence>
<dbReference type="SUPFAM" id="SSF53633">
    <property type="entry name" value="Carbamate kinase-like"/>
    <property type="match status" value="1"/>
</dbReference>
<evidence type="ECO:0000256" key="5">
    <source>
        <dbReference type="ARBA" id="ARBA00022741"/>
    </source>
</evidence>
<evidence type="ECO:0000313" key="10">
    <source>
        <dbReference type="EMBL" id="MDQ0288381.1"/>
    </source>
</evidence>
<sequence>MHYQFEDNGTRANLLPGIHRVVVKVGTRLLMDVDGQSAAARVNQLVAAIAGLRDKGLEVVLVSSGAIGAGMELLGTKRRPKSLAALQAHAAVGQSLLMTLYEEACKAHGFHCGQLLLTAADLHDQERHRCVAQCLNELLARQVLPVINENDSVCVDEIKVGDNDTLAALVAGMSRADLTILLTTINGLCERLPDSGKLGSRISVVTALDSEVIAMAQGTDGNRFSVGGMVTKLRAAAMVTRSGEPLWIADGFDFGVLSKLFAGEDLGTLFVPSRKVRMHAKQRFLAFFSEPRGALIVDAGAEAALCKNGRSLLPGGVIGLRGVFKAGDTVRIITTQNQELGRGVVNFSNAELSLLCGARTGEIPQLLGYQPDMEEAVHRDSFVLTC</sequence>
<keyword evidence="3 8" id="KW-0641">Proline biosynthesis</keyword>
<dbReference type="GO" id="GO:0005829">
    <property type="term" value="C:cytosol"/>
    <property type="evidence" value="ECO:0007669"/>
    <property type="project" value="TreeGrafter"/>
</dbReference>
<dbReference type="Gene3D" id="3.40.1160.10">
    <property type="entry name" value="Acetylglutamate kinase-like"/>
    <property type="match status" value="1"/>
</dbReference>
<dbReference type="NCBIfam" id="TIGR01027">
    <property type="entry name" value="proB"/>
    <property type="match status" value="1"/>
</dbReference>
<dbReference type="SMART" id="SM00359">
    <property type="entry name" value="PUA"/>
    <property type="match status" value="1"/>
</dbReference>
<dbReference type="RefSeq" id="WP_307259703.1">
    <property type="nucleotide sequence ID" value="NZ_JAUSVL010000001.1"/>
</dbReference>
<comment type="caution">
    <text evidence="10">The sequence shown here is derived from an EMBL/GenBank/DDBJ whole genome shotgun (WGS) entry which is preliminary data.</text>
</comment>
<feature type="binding site" evidence="8">
    <location>
        <position position="163"/>
    </location>
    <ligand>
        <name>substrate</name>
    </ligand>
</feature>
<proteinExistence type="inferred from homology"/>
<dbReference type="PROSITE" id="PS50890">
    <property type="entry name" value="PUA"/>
    <property type="match status" value="1"/>
</dbReference>
<dbReference type="InterPro" id="IPR002478">
    <property type="entry name" value="PUA"/>
</dbReference>
<dbReference type="EC" id="2.7.2.11" evidence="8"/>
<dbReference type="CDD" id="cd04242">
    <property type="entry name" value="AAK_G5K_ProB"/>
    <property type="match status" value="1"/>
</dbReference>
<dbReference type="InterPro" id="IPR036393">
    <property type="entry name" value="AceGlu_kinase-like_sf"/>
</dbReference>
<dbReference type="InterPro" id="IPR001057">
    <property type="entry name" value="Glu/AcGlu_kinase"/>
</dbReference>
<feature type="binding site" evidence="8">
    <location>
        <position position="64"/>
    </location>
    <ligand>
        <name>substrate</name>
    </ligand>
</feature>
<keyword evidence="2 8" id="KW-0028">Amino-acid biosynthesis</keyword>
<name>A0AAE3VDT6_9BACT</name>
<dbReference type="Pfam" id="PF00696">
    <property type="entry name" value="AA_kinase"/>
    <property type="match status" value="1"/>
</dbReference>
<dbReference type="InterPro" id="IPR005715">
    <property type="entry name" value="Glu_5kinase/COase_Synthase"/>
</dbReference>
<dbReference type="Proteomes" id="UP001238163">
    <property type="component" value="Unassembled WGS sequence"/>
</dbReference>
<evidence type="ECO:0000256" key="1">
    <source>
        <dbReference type="ARBA" id="ARBA00022490"/>
    </source>
</evidence>
<keyword evidence="7 8" id="KW-0067">ATP-binding</keyword>
<evidence type="ECO:0000256" key="8">
    <source>
        <dbReference type="HAMAP-Rule" id="MF_00456"/>
    </source>
</evidence>
<organism evidence="10 11">
    <name type="scientific">Oligosphaera ethanolica</name>
    <dbReference type="NCBI Taxonomy" id="760260"/>
    <lineage>
        <taxon>Bacteria</taxon>
        <taxon>Pseudomonadati</taxon>
        <taxon>Lentisphaerota</taxon>
        <taxon>Oligosphaeria</taxon>
        <taxon>Oligosphaerales</taxon>
        <taxon>Oligosphaeraceae</taxon>
        <taxon>Oligosphaera</taxon>
    </lineage>
</organism>
<dbReference type="InterPro" id="IPR015947">
    <property type="entry name" value="PUA-like_sf"/>
</dbReference>
<dbReference type="GO" id="GO:0004349">
    <property type="term" value="F:glutamate 5-kinase activity"/>
    <property type="evidence" value="ECO:0007669"/>
    <property type="project" value="UniProtKB-UniRule"/>
</dbReference>
<keyword evidence="1 8" id="KW-0963">Cytoplasm</keyword>
<gene>
    <name evidence="8" type="primary">proB</name>
    <name evidence="10" type="ORF">J3R75_000488</name>
</gene>
<feature type="domain" description="PUA" evidence="9">
    <location>
        <begin position="293"/>
        <end position="378"/>
    </location>
</feature>
<dbReference type="CDD" id="cd21157">
    <property type="entry name" value="PUA_G5K"/>
    <property type="match status" value="1"/>
</dbReference>
<dbReference type="Gene3D" id="2.30.130.10">
    <property type="entry name" value="PUA domain"/>
    <property type="match status" value="1"/>
</dbReference>
<dbReference type="SUPFAM" id="SSF88697">
    <property type="entry name" value="PUA domain-like"/>
    <property type="match status" value="1"/>
</dbReference>
<dbReference type="PANTHER" id="PTHR43654">
    <property type="entry name" value="GLUTAMATE 5-KINASE"/>
    <property type="match status" value="1"/>
</dbReference>
<dbReference type="GO" id="GO:0055129">
    <property type="term" value="P:L-proline biosynthetic process"/>
    <property type="evidence" value="ECO:0007669"/>
    <property type="project" value="UniProtKB-UniRule"/>
</dbReference>
<dbReference type="AlphaFoldDB" id="A0AAE3VDT6"/>
<dbReference type="PROSITE" id="PS00902">
    <property type="entry name" value="GLUTAMATE_5_KINASE"/>
    <property type="match status" value="1"/>
</dbReference>
<keyword evidence="6 8" id="KW-0418">Kinase</keyword>
<dbReference type="PANTHER" id="PTHR43654:SF1">
    <property type="entry name" value="ISOPENTENYL PHOSPHATE KINASE"/>
    <property type="match status" value="1"/>
</dbReference>
<keyword evidence="5 8" id="KW-0547">Nucleotide-binding</keyword>
<evidence type="ECO:0000256" key="4">
    <source>
        <dbReference type="ARBA" id="ARBA00022679"/>
    </source>
</evidence>
<evidence type="ECO:0000256" key="2">
    <source>
        <dbReference type="ARBA" id="ARBA00022605"/>
    </source>
</evidence>
<keyword evidence="11" id="KW-1185">Reference proteome</keyword>
<comment type="function">
    <text evidence="8">Catalyzes the transfer of a phosphate group to glutamate to form L-glutamate 5-phosphate.</text>
</comment>
<dbReference type="PIRSF" id="PIRSF000729">
    <property type="entry name" value="GK"/>
    <property type="match status" value="1"/>
</dbReference>
<dbReference type="InterPro" id="IPR019797">
    <property type="entry name" value="Glutamate_5-kinase_CS"/>
</dbReference>
<comment type="catalytic activity">
    <reaction evidence="8">
        <text>L-glutamate + ATP = L-glutamyl 5-phosphate + ADP</text>
        <dbReference type="Rhea" id="RHEA:14877"/>
        <dbReference type="ChEBI" id="CHEBI:29985"/>
        <dbReference type="ChEBI" id="CHEBI:30616"/>
        <dbReference type="ChEBI" id="CHEBI:58274"/>
        <dbReference type="ChEBI" id="CHEBI:456216"/>
        <dbReference type="EC" id="2.7.2.11"/>
    </reaction>
</comment>
<dbReference type="GO" id="GO:0003723">
    <property type="term" value="F:RNA binding"/>
    <property type="evidence" value="ECO:0007669"/>
    <property type="project" value="InterPro"/>
</dbReference>
<dbReference type="GO" id="GO:0005524">
    <property type="term" value="F:ATP binding"/>
    <property type="evidence" value="ECO:0007669"/>
    <property type="project" value="UniProtKB-KW"/>
</dbReference>
<dbReference type="HAMAP" id="MF_00456">
    <property type="entry name" value="ProB"/>
    <property type="match status" value="1"/>
</dbReference>
<keyword evidence="4 8" id="KW-0808">Transferase</keyword>
<dbReference type="InterPro" id="IPR041739">
    <property type="entry name" value="G5K_ProB"/>
</dbReference>
<comment type="subcellular location">
    <subcellularLocation>
        <location evidence="8">Cytoplasm</location>
    </subcellularLocation>
</comment>
<comment type="pathway">
    <text evidence="8">Amino-acid biosynthesis; L-proline biosynthesis; L-glutamate 5-semialdehyde from L-glutamate: step 1/2.</text>
</comment>
<evidence type="ECO:0000256" key="3">
    <source>
        <dbReference type="ARBA" id="ARBA00022650"/>
    </source>
</evidence>
<evidence type="ECO:0000313" key="11">
    <source>
        <dbReference type="Proteomes" id="UP001238163"/>
    </source>
</evidence>
<dbReference type="EMBL" id="JAUSVL010000001">
    <property type="protein sequence ID" value="MDQ0288381.1"/>
    <property type="molecule type" value="Genomic_DNA"/>
</dbReference>
<protein>
    <recommendedName>
        <fullName evidence="8">Glutamate 5-kinase</fullName>
        <ecNumber evidence="8">2.7.2.11</ecNumber>
    </recommendedName>
    <alternativeName>
        <fullName evidence="8">Gamma-glutamyl kinase</fullName>
        <shortName evidence="8">GK</shortName>
    </alternativeName>
</protein>